<dbReference type="AlphaFoldDB" id="A0A841P8N6"/>
<dbReference type="Gene3D" id="1.10.150.130">
    <property type="match status" value="1"/>
</dbReference>
<name>A0A841P8N6_9HYPH</name>
<accession>A0A841P8N6</accession>
<feature type="domain" description="Tyr recombinase" evidence="5">
    <location>
        <begin position="162"/>
        <end position="336"/>
    </location>
</feature>
<dbReference type="GO" id="GO:0006310">
    <property type="term" value="P:DNA recombination"/>
    <property type="evidence" value="ECO:0007669"/>
    <property type="project" value="UniProtKB-KW"/>
</dbReference>
<dbReference type="PROSITE" id="PS51898">
    <property type="entry name" value="TYR_RECOMBINASE"/>
    <property type="match status" value="1"/>
</dbReference>
<evidence type="ECO:0000313" key="7">
    <source>
        <dbReference type="EMBL" id="MBB6409178.1"/>
    </source>
</evidence>
<dbReference type="RefSeq" id="WP_184872161.1">
    <property type="nucleotide sequence ID" value="NZ_JACHEF010000001.1"/>
</dbReference>
<feature type="domain" description="Core-binding (CB)" evidence="6">
    <location>
        <begin position="61"/>
        <end position="139"/>
    </location>
</feature>
<dbReference type="InterPro" id="IPR013762">
    <property type="entry name" value="Integrase-like_cat_sf"/>
</dbReference>
<dbReference type="InterPro" id="IPR002104">
    <property type="entry name" value="Integrase_catalytic"/>
</dbReference>
<dbReference type="InterPro" id="IPR044068">
    <property type="entry name" value="CB"/>
</dbReference>
<evidence type="ECO:0000256" key="3">
    <source>
        <dbReference type="ARBA" id="ARBA00023172"/>
    </source>
</evidence>
<dbReference type="SUPFAM" id="SSF56349">
    <property type="entry name" value="DNA breaking-rejoining enzymes"/>
    <property type="match status" value="1"/>
</dbReference>
<dbReference type="InterPro" id="IPR011010">
    <property type="entry name" value="DNA_brk_join_enz"/>
</dbReference>
<dbReference type="Proteomes" id="UP000556329">
    <property type="component" value="Unassembled WGS sequence"/>
</dbReference>
<dbReference type="Pfam" id="PF00589">
    <property type="entry name" value="Phage_integrase"/>
    <property type="match status" value="1"/>
</dbReference>
<keyword evidence="1" id="KW-0229">DNA integration</keyword>
<organism evidence="7 8">
    <name type="scientific">Mesorhizobium sangaii</name>
    <dbReference type="NCBI Taxonomy" id="505389"/>
    <lineage>
        <taxon>Bacteria</taxon>
        <taxon>Pseudomonadati</taxon>
        <taxon>Pseudomonadota</taxon>
        <taxon>Alphaproteobacteria</taxon>
        <taxon>Hyphomicrobiales</taxon>
        <taxon>Phyllobacteriaceae</taxon>
        <taxon>Mesorhizobium</taxon>
    </lineage>
</organism>
<dbReference type="InterPro" id="IPR010998">
    <property type="entry name" value="Integrase_recombinase_N"/>
</dbReference>
<sequence length="341" mass="38673">MVTLELKGLHRVTAKGRIYWYAWRGGPRLAGMPGTPEFLASYNDAIASRTTPDNNRFRSLVTQYKASADYRKLAESTRRNWGPWLDRIAGHFGELRIAQFDRPDKIRPVIRRWRAAFAETPRSADYGMQVLSRVLSYAVDPLGKIASNPCEGIKQLYSGSRSEIIWTDGNIMDLKKTCSAEIAHAVDLAAHTGLRVGDLIRLSWSHVGEDAIIITTGKSRHQREAIIPLYQELRDVLGRIPKRSPVILTSSKKRPWTVNGLASSFSDAKKIAWPKGDDLHFHDLRGTAATKFYVDGLTEREIAELMAWEEEHVARIIRRYVGRQAAIKERIRKLDGARKRT</sequence>
<evidence type="ECO:0000256" key="1">
    <source>
        <dbReference type="ARBA" id="ARBA00022908"/>
    </source>
</evidence>
<comment type="caution">
    <text evidence="7">The sequence shown here is derived from an EMBL/GenBank/DDBJ whole genome shotgun (WGS) entry which is preliminary data.</text>
</comment>
<keyword evidence="3" id="KW-0233">DNA recombination</keyword>
<keyword evidence="8" id="KW-1185">Reference proteome</keyword>
<dbReference type="GO" id="GO:0015074">
    <property type="term" value="P:DNA integration"/>
    <property type="evidence" value="ECO:0007669"/>
    <property type="project" value="UniProtKB-KW"/>
</dbReference>
<dbReference type="PROSITE" id="PS51900">
    <property type="entry name" value="CB"/>
    <property type="match status" value="1"/>
</dbReference>
<proteinExistence type="predicted"/>
<gene>
    <name evidence="7" type="ORF">HNQ71_001822</name>
</gene>
<protein>
    <submittedName>
        <fullName evidence="7">Integrase</fullName>
    </submittedName>
</protein>
<evidence type="ECO:0000259" key="5">
    <source>
        <dbReference type="PROSITE" id="PS51898"/>
    </source>
</evidence>
<evidence type="ECO:0000259" key="6">
    <source>
        <dbReference type="PROSITE" id="PS51900"/>
    </source>
</evidence>
<dbReference type="Gene3D" id="1.10.443.10">
    <property type="entry name" value="Intergrase catalytic core"/>
    <property type="match status" value="1"/>
</dbReference>
<dbReference type="EMBL" id="JACHEF010000001">
    <property type="protein sequence ID" value="MBB6409178.1"/>
    <property type="molecule type" value="Genomic_DNA"/>
</dbReference>
<evidence type="ECO:0000256" key="4">
    <source>
        <dbReference type="PROSITE-ProRule" id="PRU01248"/>
    </source>
</evidence>
<keyword evidence="2 4" id="KW-0238">DNA-binding</keyword>
<evidence type="ECO:0000256" key="2">
    <source>
        <dbReference type="ARBA" id="ARBA00023125"/>
    </source>
</evidence>
<dbReference type="GO" id="GO:0003677">
    <property type="term" value="F:DNA binding"/>
    <property type="evidence" value="ECO:0007669"/>
    <property type="project" value="UniProtKB-UniRule"/>
</dbReference>
<reference evidence="7 8" key="1">
    <citation type="submission" date="2020-08" db="EMBL/GenBank/DDBJ databases">
        <title>Genomic Encyclopedia of Type Strains, Phase IV (KMG-IV): sequencing the most valuable type-strain genomes for metagenomic binning, comparative biology and taxonomic classification.</title>
        <authorList>
            <person name="Goeker M."/>
        </authorList>
    </citation>
    <scope>NUCLEOTIDE SEQUENCE [LARGE SCALE GENOMIC DNA]</scope>
    <source>
        <strain evidence="7 8">DSM 100039</strain>
    </source>
</reference>
<evidence type="ECO:0000313" key="8">
    <source>
        <dbReference type="Proteomes" id="UP000556329"/>
    </source>
</evidence>